<organism evidence="1">
    <name type="scientific">viral metagenome</name>
    <dbReference type="NCBI Taxonomy" id="1070528"/>
    <lineage>
        <taxon>unclassified sequences</taxon>
        <taxon>metagenomes</taxon>
        <taxon>organismal metagenomes</taxon>
    </lineage>
</organism>
<name>A0A6C0BVM9_9ZZZZ</name>
<reference evidence="1" key="1">
    <citation type="journal article" date="2020" name="Nature">
        <title>Giant virus diversity and host interactions through global metagenomics.</title>
        <authorList>
            <person name="Schulz F."/>
            <person name="Roux S."/>
            <person name="Paez-Espino D."/>
            <person name="Jungbluth S."/>
            <person name="Walsh D.A."/>
            <person name="Denef V.J."/>
            <person name="McMahon K.D."/>
            <person name="Konstantinidis K.T."/>
            <person name="Eloe-Fadrosh E.A."/>
            <person name="Kyrpides N.C."/>
            <person name="Woyke T."/>
        </authorList>
    </citation>
    <scope>NUCLEOTIDE SEQUENCE</scope>
    <source>
        <strain evidence="1">GVMAG-M-3300020166-18</strain>
    </source>
</reference>
<dbReference type="AlphaFoldDB" id="A0A6C0BVM9"/>
<proteinExistence type="predicted"/>
<sequence>MAAALIPEFGEEWVGNRCKISVNVEANGTCNFDPNGKNYKLLDGVIKSLHKTTKNHRIMFNDNVPKQLNVKIATSAWKHKGKQWGNAIVGDNFEWVGGRTWIGRKCNAYVDTDSYIQLKNNLKIFHPNPKQVRWLRCTIIDFSAQDSYILQFDDGQKFMTNIWEKFPSDERNYVQHHGLVIGTDFDWMDV</sequence>
<dbReference type="EMBL" id="MN739271">
    <property type="protein sequence ID" value="QHS96387.1"/>
    <property type="molecule type" value="Genomic_DNA"/>
</dbReference>
<evidence type="ECO:0000313" key="1">
    <source>
        <dbReference type="EMBL" id="QHS96387.1"/>
    </source>
</evidence>
<accession>A0A6C0BVM9</accession>
<protein>
    <submittedName>
        <fullName evidence="1">Uncharacterized protein</fullName>
    </submittedName>
</protein>